<dbReference type="InterPro" id="IPR034161">
    <property type="entry name" value="Pepsin-like_plant"/>
</dbReference>
<dbReference type="FunFam" id="2.40.70.10:FF:000033">
    <property type="entry name" value="Aspartyl protease family protein"/>
    <property type="match status" value="1"/>
</dbReference>
<evidence type="ECO:0000313" key="8">
    <source>
        <dbReference type="Proteomes" id="UP001293254"/>
    </source>
</evidence>
<evidence type="ECO:0000256" key="1">
    <source>
        <dbReference type="ARBA" id="ARBA00007447"/>
    </source>
</evidence>
<organism evidence="7 8">
    <name type="scientific">Sesamum alatum</name>
    <dbReference type="NCBI Taxonomy" id="300844"/>
    <lineage>
        <taxon>Eukaryota</taxon>
        <taxon>Viridiplantae</taxon>
        <taxon>Streptophyta</taxon>
        <taxon>Embryophyta</taxon>
        <taxon>Tracheophyta</taxon>
        <taxon>Spermatophyta</taxon>
        <taxon>Magnoliopsida</taxon>
        <taxon>eudicotyledons</taxon>
        <taxon>Gunneridae</taxon>
        <taxon>Pentapetalae</taxon>
        <taxon>asterids</taxon>
        <taxon>lamiids</taxon>
        <taxon>Lamiales</taxon>
        <taxon>Pedaliaceae</taxon>
        <taxon>Sesamum</taxon>
    </lineage>
</organism>
<evidence type="ECO:0000313" key="7">
    <source>
        <dbReference type="EMBL" id="KAK4414864.1"/>
    </source>
</evidence>
<evidence type="ECO:0000256" key="4">
    <source>
        <dbReference type="ARBA" id="ARBA00022801"/>
    </source>
</evidence>
<dbReference type="Pfam" id="PF14543">
    <property type="entry name" value="TAXi_N"/>
    <property type="match status" value="1"/>
</dbReference>
<keyword evidence="5" id="KW-0325">Glycoprotein</keyword>
<reference evidence="7" key="2">
    <citation type="journal article" date="2024" name="Plant">
        <title>Genomic evolution and insights into agronomic trait innovations of Sesamum species.</title>
        <authorList>
            <person name="Miao H."/>
            <person name="Wang L."/>
            <person name="Qu L."/>
            <person name="Liu H."/>
            <person name="Sun Y."/>
            <person name="Le M."/>
            <person name="Wang Q."/>
            <person name="Wei S."/>
            <person name="Zheng Y."/>
            <person name="Lin W."/>
            <person name="Duan Y."/>
            <person name="Cao H."/>
            <person name="Xiong S."/>
            <person name="Wang X."/>
            <person name="Wei L."/>
            <person name="Li C."/>
            <person name="Ma Q."/>
            <person name="Ju M."/>
            <person name="Zhao R."/>
            <person name="Li G."/>
            <person name="Mu C."/>
            <person name="Tian Q."/>
            <person name="Mei H."/>
            <person name="Zhang T."/>
            <person name="Gao T."/>
            <person name="Zhang H."/>
        </authorList>
    </citation>
    <scope>NUCLEOTIDE SEQUENCE</scope>
    <source>
        <strain evidence="7">3651</strain>
    </source>
</reference>
<accession>A0AAE1XN28</accession>
<dbReference type="Gene3D" id="2.40.70.10">
    <property type="entry name" value="Acid Proteases"/>
    <property type="match status" value="2"/>
</dbReference>
<dbReference type="AlphaFoldDB" id="A0AAE1XN28"/>
<dbReference type="Proteomes" id="UP001293254">
    <property type="component" value="Unassembled WGS sequence"/>
</dbReference>
<dbReference type="GO" id="GO:0006508">
    <property type="term" value="P:proteolysis"/>
    <property type="evidence" value="ECO:0007669"/>
    <property type="project" value="UniProtKB-KW"/>
</dbReference>
<name>A0AAE1XN28_9LAMI</name>
<dbReference type="Pfam" id="PF14541">
    <property type="entry name" value="TAXi_C"/>
    <property type="match status" value="1"/>
</dbReference>
<evidence type="ECO:0000259" key="6">
    <source>
        <dbReference type="PROSITE" id="PS51767"/>
    </source>
</evidence>
<dbReference type="InterPro" id="IPR032799">
    <property type="entry name" value="TAXi_C"/>
</dbReference>
<reference evidence="7" key="1">
    <citation type="submission" date="2020-06" db="EMBL/GenBank/DDBJ databases">
        <authorList>
            <person name="Li T."/>
            <person name="Hu X."/>
            <person name="Zhang T."/>
            <person name="Song X."/>
            <person name="Zhang H."/>
            <person name="Dai N."/>
            <person name="Sheng W."/>
            <person name="Hou X."/>
            <person name="Wei L."/>
        </authorList>
    </citation>
    <scope>NUCLEOTIDE SEQUENCE</scope>
    <source>
        <strain evidence="7">3651</strain>
        <tissue evidence="7">Leaf</tissue>
    </source>
</reference>
<dbReference type="PANTHER" id="PTHR47967">
    <property type="entry name" value="OS07G0603500 PROTEIN-RELATED"/>
    <property type="match status" value="1"/>
</dbReference>
<dbReference type="CDD" id="cd05476">
    <property type="entry name" value="pepsin_A_like_plant"/>
    <property type="match status" value="1"/>
</dbReference>
<dbReference type="InterPro" id="IPR033121">
    <property type="entry name" value="PEPTIDASE_A1"/>
</dbReference>
<dbReference type="SUPFAM" id="SSF50630">
    <property type="entry name" value="Acid proteases"/>
    <property type="match status" value="1"/>
</dbReference>
<dbReference type="InterPro" id="IPR021109">
    <property type="entry name" value="Peptidase_aspartic_dom_sf"/>
</dbReference>
<dbReference type="PROSITE" id="PS51767">
    <property type="entry name" value="PEPTIDASE_A1"/>
    <property type="match status" value="1"/>
</dbReference>
<comment type="caution">
    <text evidence="7">The sequence shown here is derived from an EMBL/GenBank/DDBJ whole genome shotgun (WGS) entry which is preliminary data.</text>
</comment>
<dbReference type="GO" id="GO:0005576">
    <property type="term" value="C:extracellular region"/>
    <property type="evidence" value="ECO:0007669"/>
    <property type="project" value="TreeGrafter"/>
</dbReference>
<dbReference type="InterPro" id="IPR032861">
    <property type="entry name" value="TAXi_N"/>
</dbReference>
<protein>
    <submittedName>
        <fullName evidence="7">Aspartic proteinase-like protein 1</fullName>
    </submittedName>
</protein>
<keyword evidence="3" id="KW-0064">Aspartyl protease</keyword>
<dbReference type="EMBL" id="JACGWO010000011">
    <property type="protein sequence ID" value="KAK4414864.1"/>
    <property type="molecule type" value="Genomic_DNA"/>
</dbReference>
<comment type="similarity">
    <text evidence="1">Belongs to the peptidase A1 family.</text>
</comment>
<keyword evidence="4" id="KW-0378">Hydrolase</keyword>
<evidence type="ECO:0000256" key="3">
    <source>
        <dbReference type="ARBA" id="ARBA00022750"/>
    </source>
</evidence>
<proteinExistence type="inferred from homology"/>
<sequence>MTYTHRLAVVLSVTFHVLIVTGAIIPKRSTLTLSLIHRDSIASLPIYKPKLGFSDHVINSSRARLDNYSSTKMIRTSVPLDDIINAPVVPMEDGSIFLVNISIGEPPVPQLLAMDTGSPLIWVHCTRCEGCNNVFDPQQSSTYTQLSSNSPECSKFVSGHQDQESQCLYGIRYDDASTSRGVLAMEKFTFATSTGGTVEMPDIVFGCALDSNGSVGDFNGILGLEAPERDYFAARTGNKFSYCIGNISDRWYTYNRLILGDGSIIQGDSTPLQTIDRHYVVTLEGISLGGKQLAICDQVEFHFNVTIDSGTTYTQLVKSAYDPLMTEVKNLLNGVLKPARVRNGENQLCYLGDLERDLKGFPLVTLHLAEGTNVDLDVEALFQRSTDGSAFCMAVVESRENMIGVRAQQYYNVGFDLDAKRVSFQRIDCELLED</sequence>
<dbReference type="GO" id="GO:0004190">
    <property type="term" value="F:aspartic-type endopeptidase activity"/>
    <property type="evidence" value="ECO:0007669"/>
    <property type="project" value="UniProtKB-KW"/>
</dbReference>
<feature type="domain" description="Peptidase A1" evidence="6">
    <location>
        <begin position="97"/>
        <end position="425"/>
    </location>
</feature>
<evidence type="ECO:0000256" key="5">
    <source>
        <dbReference type="ARBA" id="ARBA00023180"/>
    </source>
</evidence>
<evidence type="ECO:0000256" key="2">
    <source>
        <dbReference type="ARBA" id="ARBA00022670"/>
    </source>
</evidence>
<dbReference type="PANTHER" id="PTHR47967:SF14">
    <property type="entry name" value="EUKARYOTIC ASPARTYL PROTEASE FAMILY PROTEIN"/>
    <property type="match status" value="1"/>
</dbReference>
<keyword evidence="2" id="KW-0645">Protease</keyword>
<keyword evidence="8" id="KW-1185">Reference proteome</keyword>
<dbReference type="InterPro" id="IPR051708">
    <property type="entry name" value="Plant_Aspart_Prot_A1"/>
</dbReference>
<gene>
    <name evidence="7" type="ORF">Salat_2593400</name>
</gene>